<dbReference type="Gene3D" id="1.10.3470.10">
    <property type="entry name" value="ABC transporter involved in vitamin B12 uptake, BtuC"/>
    <property type="match status" value="1"/>
</dbReference>
<accession>A0A1K2HMV1</accession>
<organism evidence="9 10">
    <name type="scientific">Chitinimonas taiwanensis DSM 18899</name>
    <dbReference type="NCBI Taxonomy" id="1121279"/>
    <lineage>
        <taxon>Bacteria</taxon>
        <taxon>Pseudomonadati</taxon>
        <taxon>Pseudomonadota</taxon>
        <taxon>Betaproteobacteria</taxon>
        <taxon>Neisseriales</taxon>
        <taxon>Chitinibacteraceae</taxon>
        <taxon>Chitinimonas</taxon>
    </lineage>
</organism>
<evidence type="ECO:0000256" key="3">
    <source>
        <dbReference type="ARBA" id="ARBA00022448"/>
    </source>
</evidence>
<protein>
    <submittedName>
        <fullName evidence="9">Iron complex transport system permease protein</fullName>
    </submittedName>
</protein>
<feature type="transmembrane region" description="Helical" evidence="8">
    <location>
        <begin position="126"/>
        <end position="146"/>
    </location>
</feature>
<dbReference type="Pfam" id="PF01032">
    <property type="entry name" value="FecCD"/>
    <property type="match status" value="1"/>
</dbReference>
<dbReference type="GO" id="GO:0033214">
    <property type="term" value="P:siderophore-iron import into cell"/>
    <property type="evidence" value="ECO:0007669"/>
    <property type="project" value="TreeGrafter"/>
</dbReference>
<feature type="transmembrane region" description="Helical" evidence="8">
    <location>
        <begin position="99"/>
        <end position="120"/>
    </location>
</feature>
<dbReference type="PANTHER" id="PTHR30472:SF25">
    <property type="entry name" value="ABC TRANSPORTER PERMEASE PROTEIN MJ0876-RELATED"/>
    <property type="match status" value="1"/>
</dbReference>
<keyword evidence="6 8" id="KW-1133">Transmembrane helix</keyword>
<keyword evidence="10" id="KW-1185">Reference proteome</keyword>
<evidence type="ECO:0000256" key="1">
    <source>
        <dbReference type="ARBA" id="ARBA00004651"/>
    </source>
</evidence>
<sequence>MPTSEARLRWPHRPPVFAPLLAGLYGLLPRLALLAASAGLIVFALGFAGDGWQWPDLADPLVSALRLPRVLSALLVGAALAAAGAALQALFRNPLADPGLIGTASGAALAVVAVMALGLVSIGLPTAAFIGALLSTWLLLGLSRLLGGGEISLLLLGLVLGSLAAAATGMLLFLSDDLTLRSAMSWLSGQLGSSTGAPLAWAAPFALAGIALLLAMGRELDCLLLGEDEARSLGVPVERVRLWTAIGAALAVGAAVSVAGIIGFIGMMVPNACALLLGGGRRRLIWVSSLAGALFLLLMDTLARGIAYPVNLPVGLLAGFIGPLCFFWLFRLRARRLA</sequence>
<dbReference type="InterPro" id="IPR000522">
    <property type="entry name" value="ABC_transptr_permease_BtuC"/>
</dbReference>
<dbReference type="SUPFAM" id="SSF81345">
    <property type="entry name" value="ABC transporter involved in vitamin B12 uptake, BtuC"/>
    <property type="match status" value="1"/>
</dbReference>
<dbReference type="AlphaFoldDB" id="A0A1K2HMV1"/>
<feature type="transmembrane region" description="Helical" evidence="8">
    <location>
        <begin position="242"/>
        <end position="265"/>
    </location>
</feature>
<dbReference type="PANTHER" id="PTHR30472">
    <property type="entry name" value="FERRIC ENTEROBACTIN TRANSPORT SYSTEM PERMEASE PROTEIN"/>
    <property type="match status" value="1"/>
</dbReference>
<dbReference type="GO" id="GO:0022857">
    <property type="term" value="F:transmembrane transporter activity"/>
    <property type="evidence" value="ECO:0007669"/>
    <property type="project" value="InterPro"/>
</dbReference>
<evidence type="ECO:0000256" key="5">
    <source>
        <dbReference type="ARBA" id="ARBA00022692"/>
    </source>
</evidence>
<dbReference type="InterPro" id="IPR037294">
    <property type="entry name" value="ABC_BtuC-like"/>
</dbReference>
<feature type="transmembrane region" description="Helical" evidence="8">
    <location>
        <begin position="153"/>
        <end position="175"/>
    </location>
</feature>
<dbReference type="STRING" id="1121279.SAMN02745887_02810"/>
<evidence type="ECO:0000256" key="8">
    <source>
        <dbReference type="SAM" id="Phobius"/>
    </source>
</evidence>
<keyword evidence="5 8" id="KW-0812">Transmembrane</keyword>
<evidence type="ECO:0000256" key="6">
    <source>
        <dbReference type="ARBA" id="ARBA00022989"/>
    </source>
</evidence>
<gene>
    <name evidence="9" type="ORF">SAMN02745887_02810</name>
</gene>
<keyword evidence="3" id="KW-0813">Transport</keyword>
<evidence type="ECO:0000256" key="4">
    <source>
        <dbReference type="ARBA" id="ARBA00022475"/>
    </source>
</evidence>
<feature type="transmembrane region" description="Helical" evidence="8">
    <location>
        <begin position="310"/>
        <end position="330"/>
    </location>
</feature>
<keyword evidence="7 8" id="KW-0472">Membrane</keyword>
<evidence type="ECO:0000256" key="7">
    <source>
        <dbReference type="ARBA" id="ARBA00023136"/>
    </source>
</evidence>
<feature type="transmembrane region" description="Helical" evidence="8">
    <location>
        <begin position="20"/>
        <end position="47"/>
    </location>
</feature>
<evidence type="ECO:0000256" key="2">
    <source>
        <dbReference type="ARBA" id="ARBA00007935"/>
    </source>
</evidence>
<comment type="similarity">
    <text evidence="2">Belongs to the binding-protein-dependent transport system permease family. FecCD subfamily.</text>
</comment>
<feature type="transmembrane region" description="Helical" evidence="8">
    <location>
        <begin position="67"/>
        <end position="87"/>
    </location>
</feature>
<dbReference type="Proteomes" id="UP000186513">
    <property type="component" value="Unassembled WGS sequence"/>
</dbReference>
<dbReference type="EMBL" id="FPKR01000011">
    <property type="protein sequence ID" value="SFZ78132.1"/>
    <property type="molecule type" value="Genomic_DNA"/>
</dbReference>
<evidence type="ECO:0000313" key="10">
    <source>
        <dbReference type="Proteomes" id="UP000186513"/>
    </source>
</evidence>
<reference evidence="9 10" key="1">
    <citation type="submission" date="2016-11" db="EMBL/GenBank/DDBJ databases">
        <authorList>
            <person name="Jaros S."/>
            <person name="Januszkiewicz K."/>
            <person name="Wedrychowicz H."/>
        </authorList>
    </citation>
    <scope>NUCLEOTIDE SEQUENCE [LARGE SCALE GENOMIC DNA]</scope>
    <source>
        <strain evidence="9 10">DSM 18899</strain>
    </source>
</reference>
<keyword evidence="4" id="KW-1003">Cell membrane</keyword>
<feature type="transmembrane region" description="Helical" evidence="8">
    <location>
        <begin position="285"/>
        <end position="303"/>
    </location>
</feature>
<comment type="subcellular location">
    <subcellularLocation>
        <location evidence="1">Cell membrane</location>
        <topology evidence="1">Multi-pass membrane protein</topology>
    </subcellularLocation>
</comment>
<dbReference type="GO" id="GO:0005886">
    <property type="term" value="C:plasma membrane"/>
    <property type="evidence" value="ECO:0007669"/>
    <property type="project" value="UniProtKB-SubCell"/>
</dbReference>
<proteinExistence type="inferred from homology"/>
<evidence type="ECO:0000313" key="9">
    <source>
        <dbReference type="EMBL" id="SFZ78132.1"/>
    </source>
</evidence>
<name>A0A1K2HMV1_9NEIS</name>
<feature type="transmembrane region" description="Helical" evidence="8">
    <location>
        <begin position="195"/>
        <end position="215"/>
    </location>
</feature>
<dbReference type="RefSeq" id="WP_084658637.1">
    <property type="nucleotide sequence ID" value="NZ_FPKR01000011.1"/>
</dbReference>
<dbReference type="OrthoDB" id="9782305at2"/>